<evidence type="ECO:0000256" key="1">
    <source>
        <dbReference type="ARBA" id="ARBA00009437"/>
    </source>
</evidence>
<comment type="similarity">
    <text evidence="1">Belongs to the LysR transcriptional regulatory family.</text>
</comment>
<dbReference type="PANTHER" id="PTHR30537:SF81">
    <property type="entry name" value="TRANSCRIPTIONAL REGULATOR-RELATED"/>
    <property type="match status" value="1"/>
</dbReference>
<evidence type="ECO:0000313" key="7">
    <source>
        <dbReference type="Proteomes" id="UP000439983"/>
    </source>
</evidence>
<comment type="caution">
    <text evidence="6">The sequence shown here is derived from an EMBL/GenBank/DDBJ whole genome shotgun (WGS) entry which is preliminary data.</text>
</comment>
<evidence type="ECO:0000259" key="5">
    <source>
        <dbReference type="PROSITE" id="PS50931"/>
    </source>
</evidence>
<dbReference type="InterPro" id="IPR036390">
    <property type="entry name" value="WH_DNA-bd_sf"/>
</dbReference>
<dbReference type="FunFam" id="3.40.190.290:FF:000001">
    <property type="entry name" value="Transcriptional regulator, LysR family"/>
    <property type="match status" value="1"/>
</dbReference>
<evidence type="ECO:0000313" key="6">
    <source>
        <dbReference type="EMBL" id="MQX16309.1"/>
    </source>
</evidence>
<dbReference type="Gene3D" id="3.40.190.290">
    <property type="match status" value="1"/>
</dbReference>
<dbReference type="InterPro" id="IPR000847">
    <property type="entry name" value="LysR_HTH_N"/>
</dbReference>
<dbReference type="SUPFAM" id="SSF46785">
    <property type="entry name" value="Winged helix' DNA-binding domain"/>
    <property type="match status" value="1"/>
</dbReference>
<dbReference type="RefSeq" id="WP_153440244.1">
    <property type="nucleotide sequence ID" value="NZ_WITC01000061.1"/>
</dbReference>
<dbReference type="PROSITE" id="PS50931">
    <property type="entry name" value="HTH_LYSR"/>
    <property type="match status" value="1"/>
</dbReference>
<dbReference type="InterPro" id="IPR005119">
    <property type="entry name" value="LysR_subst-bd"/>
</dbReference>
<dbReference type="CDD" id="cd08422">
    <property type="entry name" value="PBP2_CrgA_like"/>
    <property type="match status" value="1"/>
</dbReference>
<evidence type="ECO:0000256" key="2">
    <source>
        <dbReference type="ARBA" id="ARBA00023015"/>
    </source>
</evidence>
<dbReference type="Gene3D" id="1.10.10.10">
    <property type="entry name" value="Winged helix-like DNA-binding domain superfamily/Winged helix DNA-binding domain"/>
    <property type="match status" value="1"/>
</dbReference>
<dbReference type="OrthoDB" id="9813056at2"/>
<feature type="domain" description="HTH lysR-type" evidence="5">
    <location>
        <begin position="7"/>
        <end position="64"/>
    </location>
</feature>
<dbReference type="GO" id="GO:0043565">
    <property type="term" value="F:sequence-specific DNA binding"/>
    <property type="evidence" value="ECO:0007669"/>
    <property type="project" value="TreeGrafter"/>
</dbReference>
<keyword evidence="4" id="KW-0804">Transcription</keyword>
<keyword evidence="2" id="KW-0805">Transcription regulation</keyword>
<reference evidence="6 7" key="1">
    <citation type="journal article" date="2013" name="Genome Biol.">
        <title>Comparative genomics of the core and accessory genomes of 48 Sinorhizobium strains comprising five genospecies.</title>
        <authorList>
            <person name="Sugawara M."/>
            <person name="Epstein B."/>
            <person name="Badgley B.D."/>
            <person name="Unno T."/>
            <person name="Xu L."/>
            <person name="Reese J."/>
            <person name="Gyaneshwar P."/>
            <person name="Denny R."/>
            <person name="Mudge J."/>
            <person name="Bharti A.K."/>
            <person name="Farmer A.D."/>
            <person name="May G.D."/>
            <person name="Woodward J.E."/>
            <person name="Medigue C."/>
            <person name="Vallenet D."/>
            <person name="Lajus A."/>
            <person name="Rouy Z."/>
            <person name="Martinez-Vaz B."/>
            <person name="Tiffin P."/>
            <person name="Young N.D."/>
            <person name="Sadowsky M.J."/>
        </authorList>
    </citation>
    <scope>NUCLEOTIDE SEQUENCE [LARGE SCALE GENOMIC DNA]</scope>
    <source>
        <strain evidence="6 7">USDA4894</strain>
    </source>
</reference>
<sequence>MFATTRWRFDDILTFIRVMESGSITAAAERLNLSKSVISKRISDLEAALGVELFQRSTRQVRPTENGDAFYERMVPLINEINQTAESLSAERIKTLRGQLRVTTPMSFGAMYLGPVIAEFARRHPDLELAVDYEDRLVDLVQGGYDIGIRIGHLRDSNLRARTLCECPRVVVCSPEYIKAHGQPKTVAELANHQCIDYAYVHANRLWQFEAAAKGGPPVSVSMRSRIVINNGGALRDMAIAGLGIASLPLFLAADALRQGALVQILRGYRQPPYTISAIYPPTHHVSTKVRTFIDFLVEFFVPPLPWEDDSEAARNSALSRLRTIKLPYDA</sequence>
<accession>A0A6N7LGG0</accession>
<dbReference type="Proteomes" id="UP000439983">
    <property type="component" value="Unassembled WGS sequence"/>
</dbReference>
<dbReference type="EMBL" id="WITC01000061">
    <property type="protein sequence ID" value="MQX16309.1"/>
    <property type="molecule type" value="Genomic_DNA"/>
</dbReference>
<gene>
    <name evidence="6" type="ORF">GHK62_16510</name>
</gene>
<evidence type="ECO:0000256" key="3">
    <source>
        <dbReference type="ARBA" id="ARBA00023125"/>
    </source>
</evidence>
<dbReference type="InterPro" id="IPR058163">
    <property type="entry name" value="LysR-type_TF_proteobact-type"/>
</dbReference>
<dbReference type="AlphaFoldDB" id="A0A6N7LGG0"/>
<dbReference type="Pfam" id="PF03466">
    <property type="entry name" value="LysR_substrate"/>
    <property type="match status" value="1"/>
</dbReference>
<protein>
    <submittedName>
        <fullName evidence="6">LysR family transcriptional regulator</fullName>
    </submittedName>
</protein>
<dbReference type="Pfam" id="PF00126">
    <property type="entry name" value="HTH_1"/>
    <property type="match status" value="1"/>
</dbReference>
<proteinExistence type="inferred from homology"/>
<dbReference type="GO" id="GO:0006351">
    <property type="term" value="P:DNA-templated transcription"/>
    <property type="evidence" value="ECO:0007669"/>
    <property type="project" value="TreeGrafter"/>
</dbReference>
<dbReference type="PANTHER" id="PTHR30537">
    <property type="entry name" value="HTH-TYPE TRANSCRIPTIONAL REGULATOR"/>
    <property type="match status" value="1"/>
</dbReference>
<dbReference type="GO" id="GO:0003700">
    <property type="term" value="F:DNA-binding transcription factor activity"/>
    <property type="evidence" value="ECO:0007669"/>
    <property type="project" value="InterPro"/>
</dbReference>
<name>A0A6N7LGG0_SINTE</name>
<dbReference type="InterPro" id="IPR036388">
    <property type="entry name" value="WH-like_DNA-bd_sf"/>
</dbReference>
<dbReference type="SUPFAM" id="SSF53850">
    <property type="entry name" value="Periplasmic binding protein-like II"/>
    <property type="match status" value="1"/>
</dbReference>
<keyword evidence="7" id="KW-1185">Reference proteome</keyword>
<dbReference type="PRINTS" id="PR00039">
    <property type="entry name" value="HTHLYSR"/>
</dbReference>
<evidence type="ECO:0000256" key="4">
    <source>
        <dbReference type="ARBA" id="ARBA00023163"/>
    </source>
</evidence>
<dbReference type="FunFam" id="1.10.10.10:FF:000001">
    <property type="entry name" value="LysR family transcriptional regulator"/>
    <property type="match status" value="1"/>
</dbReference>
<keyword evidence="3" id="KW-0238">DNA-binding</keyword>
<organism evidence="6 7">
    <name type="scientific">Sinorhizobium terangae</name>
    <dbReference type="NCBI Taxonomy" id="110322"/>
    <lineage>
        <taxon>Bacteria</taxon>
        <taxon>Pseudomonadati</taxon>
        <taxon>Pseudomonadota</taxon>
        <taxon>Alphaproteobacteria</taxon>
        <taxon>Hyphomicrobiales</taxon>
        <taxon>Rhizobiaceae</taxon>
        <taxon>Sinorhizobium/Ensifer group</taxon>
        <taxon>Sinorhizobium</taxon>
    </lineage>
</organism>